<gene>
    <name evidence="1" type="ORF">AVEN_274225_1</name>
</gene>
<protein>
    <submittedName>
        <fullName evidence="1">Uncharacterized protein</fullName>
    </submittedName>
</protein>
<evidence type="ECO:0000313" key="2">
    <source>
        <dbReference type="Proteomes" id="UP000499080"/>
    </source>
</evidence>
<reference evidence="1 2" key="1">
    <citation type="journal article" date="2019" name="Sci. Rep.">
        <title>Orb-weaving spider Araneus ventricosus genome elucidates the spidroin gene catalogue.</title>
        <authorList>
            <person name="Kono N."/>
            <person name="Nakamura H."/>
            <person name="Ohtoshi R."/>
            <person name="Moran D.A.P."/>
            <person name="Shinohara A."/>
            <person name="Yoshida Y."/>
            <person name="Fujiwara M."/>
            <person name="Mori M."/>
            <person name="Tomita M."/>
            <person name="Arakawa K."/>
        </authorList>
    </citation>
    <scope>NUCLEOTIDE SEQUENCE [LARGE SCALE GENOMIC DNA]</scope>
</reference>
<keyword evidence="2" id="KW-1185">Reference proteome</keyword>
<name>A0A4Y2G7C1_ARAVE</name>
<evidence type="ECO:0000313" key="1">
    <source>
        <dbReference type="EMBL" id="GBM48509.1"/>
    </source>
</evidence>
<dbReference type="EMBL" id="BGPR01001218">
    <property type="protein sequence ID" value="GBM48509.1"/>
    <property type="molecule type" value="Genomic_DNA"/>
</dbReference>
<dbReference type="Proteomes" id="UP000499080">
    <property type="component" value="Unassembled WGS sequence"/>
</dbReference>
<comment type="caution">
    <text evidence="1">The sequence shown here is derived from an EMBL/GenBank/DDBJ whole genome shotgun (WGS) entry which is preliminary data.</text>
</comment>
<dbReference type="AlphaFoldDB" id="A0A4Y2G7C1"/>
<proteinExistence type="predicted"/>
<organism evidence="1 2">
    <name type="scientific">Araneus ventricosus</name>
    <name type="common">Orbweaver spider</name>
    <name type="synonym">Epeira ventricosa</name>
    <dbReference type="NCBI Taxonomy" id="182803"/>
    <lineage>
        <taxon>Eukaryota</taxon>
        <taxon>Metazoa</taxon>
        <taxon>Ecdysozoa</taxon>
        <taxon>Arthropoda</taxon>
        <taxon>Chelicerata</taxon>
        <taxon>Arachnida</taxon>
        <taxon>Araneae</taxon>
        <taxon>Araneomorphae</taxon>
        <taxon>Entelegynae</taxon>
        <taxon>Araneoidea</taxon>
        <taxon>Araneidae</taxon>
        <taxon>Araneus</taxon>
    </lineage>
</organism>
<sequence>MNIWGFSTFGNRKRICLPLVVLWQTSSEDFCFECAGLMGFKSVEAYERPRISEAWKSEEWVITQMYSSSPDHSSELQGAYLISITHYSFEKGFEPYSLPHPNVKH</sequence>
<accession>A0A4Y2G7C1</accession>